<organism evidence="1 2">
    <name type="scientific">Tissierella simiarum</name>
    <dbReference type="NCBI Taxonomy" id="2841534"/>
    <lineage>
        <taxon>Bacteria</taxon>
        <taxon>Bacillati</taxon>
        <taxon>Bacillota</taxon>
        <taxon>Tissierellia</taxon>
        <taxon>Tissierellales</taxon>
        <taxon>Tissierellaceae</taxon>
        <taxon>Tissierella</taxon>
    </lineage>
</organism>
<dbReference type="RefSeq" id="WP_216516134.1">
    <property type="nucleotide sequence ID" value="NZ_JAHLPM010000001.1"/>
</dbReference>
<evidence type="ECO:0000313" key="1">
    <source>
        <dbReference type="EMBL" id="MBU5436721.1"/>
    </source>
</evidence>
<dbReference type="EMBL" id="JAHLPM010000001">
    <property type="protein sequence ID" value="MBU5436721.1"/>
    <property type="molecule type" value="Genomic_DNA"/>
</dbReference>
<dbReference type="Proteomes" id="UP000749471">
    <property type="component" value="Unassembled WGS sequence"/>
</dbReference>
<evidence type="ECO:0000313" key="2">
    <source>
        <dbReference type="Proteomes" id="UP000749471"/>
    </source>
</evidence>
<dbReference type="Pfam" id="PF08680">
    <property type="entry name" value="DUF1779"/>
    <property type="match status" value="1"/>
</dbReference>
<comment type="caution">
    <text evidence="1">The sequence shown here is derived from an EMBL/GenBank/DDBJ whole genome shotgun (WGS) entry which is preliminary data.</text>
</comment>
<proteinExistence type="predicted"/>
<sequence length="262" mass="29692">MKKFLLWAIIFSLLIPVFSLADKKDGEQDLLMGILKEAGGEFLEGDINIGGVIINEFIDGYTMESMGEKLKSEIGIVGKKLEENRGDYPLEGNYYSKEFIEEEGFNQLTICGYDTNMNPTTIILSSYLDKETTKGETSLFINLIKKEQILDLNGIIEEMESIFTDFNKPAEITTCIIGTFDGELEGNVREEKAIKAIKKAKGKIKEKYVDPSIVSFTAYTPYIDKFIYSGNKKVNLNVAIRYNEYEDKTYFWIGTPIITIGY</sequence>
<keyword evidence="2" id="KW-1185">Reference proteome</keyword>
<gene>
    <name evidence="1" type="ORF">KQI42_01805</name>
</gene>
<accession>A0ABS6E1J8</accession>
<dbReference type="InterPro" id="IPR014794">
    <property type="entry name" value="DUF1779"/>
</dbReference>
<reference evidence="1 2" key="1">
    <citation type="submission" date="2021-06" db="EMBL/GenBank/DDBJ databases">
        <authorList>
            <person name="Sun Q."/>
            <person name="Li D."/>
        </authorList>
    </citation>
    <scope>NUCLEOTIDE SEQUENCE [LARGE SCALE GENOMIC DNA]</scope>
    <source>
        <strain evidence="1 2">MSJ-40</strain>
    </source>
</reference>
<protein>
    <submittedName>
        <fullName evidence="1">YwmB family TATA-box binding protein</fullName>
    </submittedName>
</protein>
<name>A0ABS6E1J8_9FIRM</name>